<sequence>MFKKILAATAMLFAVASWAAVDVNKATEAELDSLKGVGPALSKRIIEARKQGEFKDWGDFMSRVKGVKDKSATKLSGEGLTVNGQSFSGHAPANKAKENDAKKVVPTAHKAPAKP</sequence>
<dbReference type="Gene3D" id="1.10.150.320">
    <property type="entry name" value="Photosystem II 12 kDa extrinsic protein"/>
    <property type="match status" value="1"/>
</dbReference>
<protein>
    <submittedName>
        <fullName evidence="3">Helix-hairpin-helix domain-containing protein</fullName>
    </submittedName>
</protein>
<dbReference type="PANTHER" id="PTHR21180:SF32">
    <property type="entry name" value="ENDONUCLEASE_EXONUCLEASE_PHOSPHATASE FAMILY DOMAIN-CONTAINING PROTEIN 1"/>
    <property type="match status" value="1"/>
</dbReference>
<proteinExistence type="predicted"/>
<reference evidence="3 4" key="1">
    <citation type="submission" date="2024-03" db="EMBL/GenBank/DDBJ databases">
        <title>Novel species of the genus Variovorax.</title>
        <authorList>
            <person name="Liu Q."/>
            <person name="Xin Y.-H."/>
        </authorList>
    </citation>
    <scope>NUCLEOTIDE SEQUENCE [LARGE SCALE GENOMIC DNA]</scope>
    <source>
        <strain evidence="3 4">KACC 18899</strain>
    </source>
</reference>
<evidence type="ECO:0000256" key="2">
    <source>
        <dbReference type="SAM" id="SignalP"/>
    </source>
</evidence>
<organism evidence="3 4">
    <name type="scientific">Variovorax ureilyticus</name>
    <dbReference type="NCBI Taxonomy" id="1836198"/>
    <lineage>
        <taxon>Bacteria</taxon>
        <taxon>Pseudomonadati</taxon>
        <taxon>Pseudomonadota</taxon>
        <taxon>Betaproteobacteria</taxon>
        <taxon>Burkholderiales</taxon>
        <taxon>Comamonadaceae</taxon>
        <taxon>Variovorax</taxon>
    </lineage>
</organism>
<feature type="chain" id="PRO_5046750316" evidence="2">
    <location>
        <begin position="20"/>
        <end position="115"/>
    </location>
</feature>
<keyword evidence="4" id="KW-1185">Reference proteome</keyword>
<dbReference type="RefSeq" id="WP_340357853.1">
    <property type="nucleotide sequence ID" value="NZ_JBBKZU010000006.1"/>
</dbReference>
<feature type="region of interest" description="Disordered" evidence="1">
    <location>
        <begin position="78"/>
        <end position="115"/>
    </location>
</feature>
<dbReference type="InterPro" id="IPR051675">
    <property type="entry name" value="Endo/Exo/Phosphatase_dom_1"/>
</dbReference>
<name>A0ABU8VG08_9BURK</name>
<comment type="caution">
    <text evidence="3">The sequence shown here is derived from an EMBL/GenBank/DDBJ whole genome shotgun (WGS) entry which is preliminary data.</text>
</comment>
<dbReference type="Pfam" id="PF12836">
    <property type="entry name" value="HHH_3"/>
    <property type="match status" value="1"/>
</dbReference>
<evidence type="ECO:0000313" key="4">
    <source>
        <dbReference type="Proteomes" id="UP001365846"/>
    </source>
</evidence>
<keyword evidence="2" id="KW-0732">Signal</keyword>
<accession>A0ABU8VG08</accession>
<feature type="signal peptide" evidence="2">
    <location>
        <begin position="1"/>
        <end position="19"/>
    </location>
</feature>
<evidence type="ECO:0000256" key="1">
    <source>
        <dbReference type="SAM" id="MobiDB-lite"/>
    </source>
</evidence>
<dbReference type="Proteomes" id="UP001365846">
    <property type="component" value="Unassembled WGS sequence"/>
</dbReference>
<dbReference type="EMBL" id="JBBKZU010000006">
    <property type="protein sequence ID" value="MEJ8812602.1"/>
    <property type="molecule type" value="Genomic_DNA"/>
</dbReference>
<gene>
    <name evidence="3" type="ORF">WKW77_16070</name>
</gene>
<dbReference type="PANTHER" id="PTHR21180">
    <property type="entry name" value="ENDONUCLEASE/EXONUCLEASE/PHOSPHATASE FAMILY DOMAIN-CONTAINING PROTEIN 1"/>
    <property type="match status" value="1"/>
</dbReference>
<evidence type="ECO:0000313" key="3">
    <source>
        <dbReference type="EMBL" id="MEJ8812602.1"/>
    </source>
</evidence>
<dbReference type="SUPFAM" id="SSF160975">
    <property type="entry name" value="AF1531-like"/>
    <property type="match status" value="1"/>
</dbReference>